<organismHost>
    <name type="scientific">Bacillus subtilis</name>
    <dbReference type="NCBI Taxonomy" id="1423"/>
</organismHost>
<dbReference type="KEGG" id="vg:7009010"/>
<evidence type="ECO:0000313" key="1">
    <source>
        <dbReference type="EMBL" id="ACI90926.1"/>
    </source>
</evidence>
<evidence type="ECO:0000313" key="2">
    <source>
        <dbReference type="Proteomes" id="UP000001590"/>
    </source>
</evidence>
<organism evidence="1 2">
    <name type="scientific">Bacillus phage SP01</name>
    <name type="common">Bacteriophage SP01</name>
    <dbReference type="NCBI Taxonomy" id="2884427"/>
    <lineage>
        <taxon>Viruses</taxon>
        <taxon>Duplodnaviria</taxon>
        <taxon>Heunggongvirae</taxon>
        <taxon>Uroviricota</taxon>
        <taxon>Caudoviricetes</taxon>
        <taxon>Herelleviridae</taxon>
        <taxon>Spounavirinae</taxon>
        <taxon>Okubovirus</taxon>
        <taxon>Okubovirus SPO1</taxon>
    </lineage>
</organism>
<reference evidence="1 2" key="1">
    <citation type="journal article" date="2009" name="J. Mol. Biol.">
        <title>The genome of Bacillus subtilis bacteriophage SPO1.</title>
        <authorList>
            <person name="Stewart C.R."/>
            <person name="Casjens S.R."/>
            <person name="Cresawn S.G."/>
            <person name="Houtz J.M."/>
            <person name="Smith A.L."/>
            <person name="Ford M.E."/>
            <person name="Peebles C.L."/>
            <person name="Hatfull G.F."/>
            <person name="Hendrix R.W."/>
            <person name="Huang W.M."/>
            <person name="Pedulla M.L."/>
        </authorList>
    </citation>
    <scope>NUCLEOTIDE SEQUENCE [LARGE SCALE GENOMIC DNA]</scope>
</reference>
<dbReference type="EMBL" id="FJ230960">
    <property type="protein sequence ID" value="ACI90926.1"/>
    <property type="molecule type" value="Genomic_DNA"/>
</dbReference>
<dbReference type="RefSeq" id="YP_002300297.1">
    <property type="nucleotide sequence ID" value="NC_011421.1"/>
</dbReference>
<keyword evidence="2" id="KW-1185">Reference proteome</keyword>
<gene>
    <name evidence="1" type="primary">52.2</name>
    <name evidence="1" type="ORF">SPO1_21</name>
</gene>
<sequence length="117" mass="13727">MIIDTPAVVNYSLEYGNYQWIFQKYMKEGKVTVERFYRNSLDIPKEILTDEALAFIKDWDENANEYELHAGEGVLYFKYEGEEKGYVIPMAYAGEIMFVPDEDAEKALEIINSQKKY</sequence>
<dbReference type="Proteomes" id="UP000001590">
    <property type="component" value="Segment"/>
</dbReference>
<accession>B6V2V8</accession>
<dbReference type="GeneID" id="7009010"/>
<proteinExistence type="predicted"/>
<name>B6V2V8_BPSP1</name>
<protein>
    <submittedName>
        <fullName evidence="1">Gp52.2</fullName>
    </submittedName>
</protein>